<dbReference type="PANTHER" id="PTHR16284">
    <property type="entry name" value="PROTEIN CDV3 HOMOLOG"/>
    <property type="match status" value="1"/>
</dbReference>
<organism evidence="3">
    <name type="scientific">Menopon gallinae</name>
    <name type="common">poultry shaft louse</name>
    <dbReference type="NCBI Taxonomy" id="328185"/>
    <lineage>
        <taxon>Eukaryota</taxon>
        <taxon>Metazoa</taxon>
        <taxon>Ecdysozoa</taxon>
        <taxon>Arthropoda</taxon>
        <taxon>Hexapoda</taxon>
        <taxon>Insecta</taxon>
        <taxon>Pterygota</taxon>
        <taxon>Neoptera</taxon>
        <taxon>Paraneoptera</taxon>
        <taxon>Psocodea</taxon>
        <taxon>Troctomorpha</taxon>
        <taxon>Phthiraptera</taxon>
        <taxon>Amblycera</taxon>
        <taxon>Menoponidae</taxon>
        <taxon>Menopon</taxon>
    </lineage>
</organism>
<accession>A0AAW2HEZ5</accession>
<comment type="similarity">
    <text evidence="1">Belongs to the CDV3 family.</text>
</comment>
<protein>
    <recommendedName>
        <fullName evidence="4">CDV3 homolog</fullName>
    </recommendedName>
</protein>
<name>A0AAW2HEZ5_9NEOP</name>
<evidence type="ECO:0000256" key="1">
    <source>
        <dbReference type="ARBA" id="ARBA00006062"/>
    </source>
</evidence>
<feature type="compositionally biased region" description="Acidic residues" evidence="2">
    <location>
        <begin position="85"/>
        <end position="94"/>
    </location>
</feature>
<feature type="compositionally biased region" description="Polar residues" evidence="2">
    <location>
        <begin position="227"/>
        <end position="238"/>
    </location>
</feature>
<dbReference type="PANTHER" id="PTHR16284:SF13">
    <property type="entry name" value="PROTEIN CDV3 HOMOLOG"/>
    <property type="match status" value="1"/>
</dbReference>
<dbReference type="GO" id="GO:0005737">
    <property type="term" value="C:cytoplasm"/>
    <property type="evidence" value="ECO:0007669"/>
    <property type="project" value="TreeGrafter"/>
</dbReference>
<feature type="compositionally biased region" description="Basic and acidic residues" evidence="2">
    <location>
        <begin position="208"/>
        <end position="219"/>
    </location>
</feature>
<gene>
    <name evidence="3" type="ORF">PYX00_010319</name>
</gene>
<evidence type="ECO:0000313" key="3">
    <source>
        <dbReference type="EMBL" id="KAL0268342.1"/>
    </source>
</evidence>
<dbReference type="Pfam" id="PF15359">
    <property type="entry name" value="CDV3"/>
    <property type="match status" value="1"/>
</dbReference>
<feature type="region of interest" description="Disordered" evidence="2">
    <location>
        <begin position="31"/>
        <end position="61"/>
    </location>
</feature>
<reference evidence="3" key="1">
    <citation type="journal article" date="2024" name="Gigascience">
        <title>Chromosome-level genome of the poultry shaft louse Menopon gallinae provides insight into the host-switching and adaptive evolution of parasitic lice.</title>
        <authorList>
            <person name="Xu Y."/>
            <person name="Ma L."/>
            <person name="Liu S."/>
            <person name="Liang Y."/>
            <person name="Liu Q."/>
            <person name="He Z."/>
            <person name="Tian L."/>
            <person name="Duan Y."/>
            <person name="Cai W."/>
            <person name="Li H."/>
            <person name="Song F."/>
        </authorList>
    </citation>
    <scope>NUCLEOTIDE SEQUENCE</scope>
    <source>
        <strain evidence="3">Cailab_2023a</strain>
    </source>
</reference>
<feature type="compositionally biased region" description="Basic and acidic residues" evidence="2">
    <location>
        <begin position="31"/>
        <end position="46"/>
    </location>
</feature>
<feature type="compositionally biased region" description="Polar residues" evidence="2">
    <location>
        <begin position="141"/>
        <end position="153"/>
    </location>
</feature>
<comment type="caution">
    <text evidence="3">The sequence shown here is derived from an EMBL/GenBank/DDBJ whole genome shotgun (WGS) entry which is preliminary data.</text>
</comment>
<dbReference type="InterPro" id="IPR026806">
    <property type="entry name" value="CDV3"/>
</dbReference>
<evidence type="ECO:0008006" key="4">
    <source>
        <dbReference type="Google" id="ProtNLM"/>
    </source>
</evidence>
<evidence type="ECO:0000256" key="2">
    <source>
        <dbReference type="SAM" id="MobiDB-lite"/>
    </source>
</evidence>
<sequence length="250" mass="28478">MADLDDFFAKKDRKKSKGKKFTTTEEIAKKLEETGKKSEKTKKDKPIIQSSINVQENDDEDEWKNFEEEKKDYTGLKIQNLTLEESSDSENNDGESERIMEDNGSGEIVPKRKGPWKVIEAEQTPEENSTNKTSNVLFHSFMKSGTGTPTVQSYVPPHLRKQKLPTRDRPTRSKPGAPDINNQEFFPTLSAAKNEEMRISNPVSGNFRKQDGAFEEVRNSRSHSNRSDPNQRQQNLQIGNKFGALESEHS</sequence>
<dbReference type="EMBL" id="JARGDH010000005">
    <property type="protein sequence ID" value="KAL0268342.1"/>
    <property type="molecule type" value="Genomic_DNA"/>
</dbReference>
<feature type="region of interest" description="Disordered" evidence="2">
    <location>
        <begin position="74"/>
        <end position="114"/>
    </location>
</feature>
<proteinExistence type="inferred from homology"/>
<dbReference type="AlphaFoldDB" id="A0AAW2HEZ5"/>
<feature type="region of interest" description="Disordered" evidence="2">
    <location>
        <begin position="141"/>
        <end position="185"/>
    </location>
</feature>
<feature type="region of interest" description="Disordered" evidence="2">
    <location>
        <begin position="202"/>
        <end position="250"/>
    </location>
</feature>